<accession>A0A915NW04</accession>
<dbReference type="CDD" id="cd02257">
    <property type="entry name" value="Peptidase_C19"/>
    <property type="match status" value="1"/>
</dbReference>
<dbReference type="InterPro" id="IPR038765">
    <property type="entry name" value="Papain-like_cys_pep_sf"/>
</dbReference>
<dbReference type="Proteomes" id="UP000887560">
    <property type="component" value="Unplaced"/>
</dbReference>
<dbReference type="GO" id="GO:0004843">
    <property type="term" value="F:cysteine-type deubiquitinase activity"/>
    <property type="evidence" value="ECO:0007669"/>
    <property type="project" value="UniProtKB-EC"/>
</dbReference>
<dbReference type="InterPro" id="IPR001394">
    <property type="entry name" value="Peptidase_C19_UCH"/>
</dbReference>
<evidence type="ECO:0000313" key="6">
    <source>
        <dbReference type="WBParaSite" id="scf7180000421376.g6784"/>
    </source>
</evidence>
<dbReference type="InterPro" id="IPR028889">
    <property type="entry name" value="USP"/>
</dbReference>
<proteinExistence type="predicted"/>
<evidence type="ECO:0000256" key="1">
    <source>
        <dbReference type="ARBA" id="ARBA00000707"/>
    </source>
</evidence>
<evidence type="ECO:0000256" key="3">
    <source>
        <dbReference type="SAM" id="MobiDB-lite"/>
    </source>
</evidence>
<evidence type="ECO:0000313" key="5">
    <source>
        <dbReference type="Proteomes" id="UP000887560"/>
    </source>
</evidence>
<evidence type="ECO:0000259" key="4">
    <source>
        <dbReference type="PROSITE" id="PS50235"/>
    </source>
</evidence>
<dbReference type="AlphaFoldDB" id="A0A915NW04"/>
<dbReference type="WBParaSite" id="scf7180000421376.g6784">
    <property type="protein sequence ID" value="scf7180000421376.g6784"/>
    <property type="gene ID" value="scf7180000421376.g6784"/>
</dbReference>
<feature type="region of interest" description="Disordered" evidence="3">
    <location>
        <begin position="340"/>
        <end position="367"/>
    </location>
</feature>
<evidence type="ECO:0000256" key="2">
    <source>
        <dbReference type="ARBA" id="ARBA00012759"/>
    </source>
</evidence>
<protein>
    <recommendedName>
        <fullName evidence="2">ubiquitinyl hydrolase 1</fullName>
        <ecNumber evidence="2">3.4.19.12</ecNumber>
    </recommendedName>
</protein>
<dbReference type="GO" id="GO:0016579">
    <property type="term" value="P:protein deubiquitination"/>
    <property type="evidence" value="ECO:0007669"/>
    <property type="project" value="InterPro"/>
</dbReference>
<reference evidence="6" key="1">
    <citation type="submission" date="2022-11" db="UniProtKB">
        <authorList>
            <consortium name="WormBaseParasite"/>
        </authorList>
    </citation>
    <scope>IDENTIFICATION</scope>
</reference>
<sequence length="861" mass="100553">MSRKYTTNSWLDCNINGEKSWQWCIKKHECKVFPCLKGLKNHGNTDYFNALMQCLAGCDRFAEIFLCSDFVEYKENSIFNLFVDTIRCIWFNDPSVDTYCHKTITSVADENSSFSLGTQNVFSLEVLRILSFVKVSENWPRSCQNTDSYECMLWLLNKLDREFLDFLEDKISESKRRAGYRDQYAIRYANLLYSIGQFKKTIKCTAPNCDYVKISEEPFLSVPLKFPSPPKVNVKFISMTPTRKITRFHFNISEPGIKVADIMEQIEKVVNISSENMVACKIKPNGQLYLYPENSCLQAVNDFIILQIPGEINEQLLQNNLLIAVVYFVFGSVPNREIHQNPSQKEFEDNELFEPPSHQRRHSGKNEGDTYIYSINGMSNKYTSIEDEETWQKCIEDDNFKVFPCLKGLKNHGNTDYFNALMQCLANCDRFAEIFLCNDFVEYKENSIFNSFVDTIRCIWFNDPSVDNYCLETISSASNENSSFRLGTQNDPHECMLWLLNKLDRKFLAFLGSYEYWKYEWNFDRNAYRDGRERRAANLLYAIGQFEKIIKCNTSNCDYFRILSEEPFLSVPINFPFPPKVTVKFISMNPTRQITRFHFNISENDLKVEDIMEQIEKVVNISSENMVACNIKPNGQLYLYPENGQLYLYPENSSLHTDIDLTILQIPGEIKEQLLQNNLVITVVYFVFGSVLNGKIFGEPYITILNRDLGHYTAATRNFIDGEWRLFDDTEVKVLNQESQRKEIFESPNSYMLFYQRERSKDEYRHREDPWFPQDLSLHLWVFALLTSIARCIRQIFIKIIQRKFLLAKDEFILFIALTSDFIAAVNSLPKGILWAGKLNSTQNSLIFLIASIVGIYRLWK</sequence>
<dbReference type="PROSITE" id="PS50235">
    <property type="entry name" value="USP_3"/>
    <property type="match status" value="1"/>
</dbReference>
<dbReference type="Gene3D" id="3.90.70.10">
    <property type="entry name" value="Cysteine proteinases"/>
    <property type="match status" value="3"/>
</dbReference>
<feature type="domain" description="USP" evidence="4">
    <location>
        <begin position="407"/>
        <end position="758"/>
    </location>
</feature>
<comment type="catalytic activity">
    <reaction evidence="1">
        <text>Thiol-dependent hydrolysis of ester, thioester, amide, peptide and isopeptide bonds formed by the C-terminal Gly of ubiquitin (a 76-residue protein attached to proteins as an intracellular targeting signal).</text>
        <dbReference type="EC" id="3.4.19.12"/>
    </reaction>
</comment>
<name>A0A915NW04_9BILA</name>
<dbReference type="EC" id="3.4.19.12" evidence="2"/>
<dbReference type="Pfam" id="PF00443">
    <property type="entry name" value="UCH"/>
    <property type="match status" value="2"/>
</dbReference>
<keyword evidence="5" id="KW-1185">Reference proteome</keyword>
<dbReference type="InterPro" id="IPR050185">
    <property type="entry name" value="Ub_carboxyl-term_hydrolase"/>
</dbReference>
<dbReference type="PANTHER" id="PTHR21646">
    <property type="entry name" value="UBIQUITIN CARBOXYL-TERMINAL HYDROLASE"/>
    <property type="match status" value="1"/>
</dbReference>
<dbReference type="SUPFAM" id="SSF54001">
    <property type="entry name" value="Cysteine proteinases"/>
    <property type="match status" value="2"/>
</dbReference>
<organism evidence="5 6">
    <name type="scientific">Meloidogyne floridensis</name>
    <dbReference type="NCBI Taxonomy" id="298350"/>
    <lineage>
        <taxon>Eukaryota</taxon>
        <taxon>Metazoa</taxon>
        <taxon>Ecdysozoa</taxon>
        <taxon>Nematoda</taxon>
        <taxon>Chromadorea</taxon>
        <taxon>Rhabditida</taxon>
        <taxon>Tylenchina</taxon>
        <taxon>Tylenchomorpha</taxon>
        <taxon>Tylenchoidea</taxon>
        <taxon>Meloidogynidae</taxon>
        <taxon>Meloidogyninae</taxon>
        <taxon>Meloidogyne</taxon>
    </lineage>
</organism>